<gene>
    <name evidence="2" type="ORF">HLB44_11590</name>
</gene>
<dbReference type="PRINTS" id="PR00412">
    <property type="entry name" value="EPOXHYDRLASE"/>
</dbReference>
<keyword evidence="3" id="KW-1185">Reference proteome</keyword>
<dbReference type="SUPFAM" id="SSF53474">
    <property type="entry name" value="alpha/beta-Hydrolases"/>
    <property type="match status" value="1"/>
</dbReference>
<evidence type="ECO:0000313" key="3">
    <source>
        <dbReference type="Proteomes" id="UP000737171"/>
    </source>
</evidence>
<organism evidence="2 3">
    <name type="scientific">Pseudaquabacterium terrae</name>
    <dbReference type="NCBI Taxonomy" id="2732868"/>
    <lineage>
        <taxon>Bacteria</taxon>
        <taxon>Pseudomonadati</taxon>
        <taxon>Pseudomonadota</taxon>
        <taxon>Betaproteobacteria</taxon>
        <taxon>Burkholderiales</taxon>
        <taxon>Sphaerotilaceae</taxon>
        <taxon>Pseudaquabacterium</taxon>
    </lineage>
</organism>
<proteinExistence type="predicted"/>
<dbReference type="InterPro" id="IPR000639">
    <property type="entry name" value="Epox_hydrolase-like"/>
</dbReference>
<dbReference type="Gene3D" id="3.40.50.1820">
    <property type="entry name" value="alpha/beta hydrolase"/>
    <property type="match status" value="1"/>
</dbReference>
<dbReference type="InterPro" id="IPR050266">
    <property type="entry name" value="AB_hydrolase_sf"/>
</dbReference>
<accession>A0ABX2EG84</accession>
<feature type="domain" description="AB hydrolase-1" evidence="1">
    <location>
        <begin position="42"/>
        <end position="289"/>
    </location>
</feature>
<evidence type="ECO:0000313" key="2">
    <source>
        <dbReference type="EMBL" id="NRF67628.1"/>
    </source>
</evidence>
<dbReference type="PANTHER" id="PTHR43798:SF33">
    <property type="entry name" value="HYDROLASE, PUTATIVE (AFU_ORTHOLOGUE AFUA_2G14860)-RELATED"/>
    <property type="match status" value="1"/>
</dbReference>
<name>A0ABX2EG84_9BURK</name>
<dbReference type="InterPro" id="IPR029058">
    <property type="entry name" value="AB_hydrolase_fold"/>
</dbReference>
<dbReference type="PRINTS" id="PR00111">
    <property type="entry name" value="ABHYDROLASE"/>
</dbReference>
<sequence>MTSPYLPKRAARSLWFPLRGLRHHALLWGDLQQVTPDRPLRVLMHGWMDLGASFQFVVDGLDPVRPVLAADWRGFGQTAAPAADAYWFPDYLGDLDALLDAVSPELPVDLLGHSMGGNVVMAYAGVRPQRVRRLINLEGFGLPDVPADDAPARLVRWLDELKAPAMLRDYDSAAAVAERLRKSNPRLSPEHAEWLATHWAAPAADGRWQLRADAAHKRINPVPYRAAEAVAMWRRIAAPVLWVEGRETRIASAWAGRYPRAEFDARLAVVPTLERAVIDDAGHMLHHDQPEALAAVIEKFWRA</sequence>
<dbReference type="GO" id="GO:0016787">
    <property type="term" value="F:hydrolase activity"/>
    <property type="evidence" value="ECO:0007669"/>
    <property type="project" value="UniProtKB-KW"/>
</dbReference>
<dbReference type="PANTHER" id="PTHR43798">
    <property type="entry name" value="MONOACYLGLYCEROL LIPASE"/>
    <property type="match status" value="1"/>
</dbReference>
<dbReference type="Proteomes" id="UP000737171">
    <property type="component" value="Unassembled WGS sequence"/>
</dbReference>
<dbReference type="RefSeq" id="WP_173122729.1">
    <property type="nucleotide sequence ID" value="NZ_JABRWJ010000003.1"/>
</dbReference>
<keyword evidence="2" id="KW-0378">Hydrolase</keyword>
<evidence type="ECO:0000259" key="1">
    <source>
        <dbReference type="Pfam" id="PF00561"/>
    </source>
</evidence>
<comment type="caution">
    <text evidence="2">The sequence shown here is derived from an EMBL/GenBank/DDBJ whole genome shotgun (WGS) entry which is preliminary data.</text>
</comment>
<reference evidence="2 3" key="1">
    <citation type="submission" date="2020-05" db="EMBL/GenBank/DDBJ databases">
        <title>Aquincola sp. isolate from soil.</title>
        <authorList>
            <person name="Han J."/>
            <person name="Kim D.-U."/>
        </authorList>
    </citation>
    <scope>NUCLEOTIDE SEQUENCE [LARGE SCALE GENOMIC DNA]</scope>
    <source>
        <strain evidence="2 3">S2</strain>
    </source>
</reference>
<protein>
    <submittedName>
        <fullName evidence="2">Alpha/beta fold hydrolase</fullName>
    </submittedName>
</protein>
<dbReference type="InterPro" id="IPR000073">
    <property type="entry name" value="AB_hydrolase_1"/>
</dbReference>
<dbReference type="EMBL" id="JABRWJ010000003">
    <property type="protein sequence ID" value="NRF67628.1"/>
    <property type="molecule type" value="Genomic_DNA"/>
</dbReference>
<dbReference type="Pfam" id="PF00561">
    <property type="entry name" value="Abhydrolase_1"/>
    <property type="match status" value="1"/>
</dbReference>